<dbReference type="EMBL" id="JBEGDG010000007">
    <property type="protein sequence ID" value="MEQ6355240.1"/>
    <property type="molecule type" value="Genomic_DNA"/>
</dbReference>
<evidence type="ECO:0000313" key="2">
    <source>
        <dbReference type="EMBL" id="MEQ6355240.1"/>
    </source>
</evidence>
<proteinExistence type="predicted"/>
<protein>
    <submittedName>
        <fullName evidence="2">YonK family protein</fullName>
    </submittedName>
</protein>
<reference evidence="2 3" key="1">
    <citation type="submission" date="2024-06" db="EMBL/GenBank/DDBJ databases">
        <title>Lysinibacillus zambalefons sp. nov., a Novel Firmicute Isolated from the Poon Bato Zambales Hyperalkaline Spring.</title>
        <authorList>
            <person name="Aja J.A."/>
            <person name="Lazaro J.E.H."/>
            <person name="Llorin L.D."/>
            <person name="Lim K.R."/>
            <person name="Teodosio J."/>
            <person name="Dalisay D.S."/>
        </authorList>
    </citation>
    <scope>NUCLEOTIDE SEQUENCE [LARGE SCALE GENOMIC DNA]</scope>
    <source>
        <strain evidence="2 3">M3</strain>
    </source>
</reference>
<organism evidence="2 3">
    <name type="scientific">Lysinibacillus zambalensis</name>
    <dbReference type="NCBI Taxonomy" id="3160866"/>
    <lineage>
        <taxon>Bacteria</taxon>
        <taxon>Bacillati</taxon>
        <taxon>Bacillota</taxon>
        <taxon>Bacilli</taxon>
        <taxon>Bacillales</taxon>
        <taxon>Bacillaceae</taxon>
        <taxon>Lysinibacillus</taxon>
    </lineage>
</organism>
<dbReference type="InterPro" id="IPR018600">
    <property type="entry name" value="Phage_SP-beta_YonK"/>
</dbReference>
<feature type="domain" description="Bacillus phage SPbeta YonK" evidence="1">
    <location>
        <begin position="1"/>
        <end position="59"/>
    </location>
</feature>
<keyword evidence="3" id="KW-1185">Reference proteome</keyword>
<evidence type="ECO:0000259" key="1">
    <source>
        <dbReference type="Pfam" id="PF09642"/>
    </source>
</evidence>
<dbReference type="Pfam" id="PF09642">
    <property type="entry name" value="YonK"/>
    <property type="match status" value="1"/>
</dbReference>
<name>A0ABV1MRV3_9BACI</name>
<evidence type="ECO:0000313" key="3">
    <source>
        <dbReference type="Proteomes" id="UP001478862"/>
    </source>
</evidence>
<dbReference type="Gene3D" id="6.20.120.10">
    <property type="match status" value="1"/>
</dbReference>
<sequence length="63" mass="7078">MAKENKGFGFNGELKFEDGKYYIIETVKGVESTYDLSAKLDEFLNNHVSVTAKLETSIEAIED</sequence>
<dbReference type="Proteomes" id="UP001478862">
    <property type="component" value="Unassembled WGS sequence"/>
</dbReference>
<dbReference type="InterPro" id="IPR037261">
    <property type="entry name" value="YonK_sf"/>
</dbReference>
<dbReference type="RefSeq" id="WP_349659869.1">
    <property type="nucleotide sequence ID" value="NZ_JBEGDG010000007.1"/>
</dbReference>
<gene>
    <name evidence="2" type="ORF">ABNX05_11480</name>
</gene>
<comment type="caution">
    <text evidence="2">The sequence shown here is derived from an EMBL/GenBank/DDBJ whole genome shotgun (WGS) entry which is preliminary data.</text>
</comment>
<accession>A0ABV1MRV3</accession>